<proteinExistence type="predicted"/>
<protein>
    <recommendedName>
        <fullName evidence="4">DUF1146 domain-containing protein</fullName>
    </recommendedName>
</protein>
<gene>
    <name evidence="2" type="ORF">NSPWAT_1704</name>
</gene>
<sequence length="85" mass="9312">MPASPSIFHWAVGGIVLVLVVWVGLGLVLDHLPWKLLDTSQPEKKKAAAGLLLALGIVGYLVVRDLIAFAWMGLRYLLGMEFENL</sequence>
<keyword evidence="1" id="KW-0472">Membrane</keyword>
<feature type="transmembrane region" description="Helical" evidence="1">
    <location>
        <begin position="6"/>
        <end position="29"/>
    </location>
</feature>
<keyword evidence="3" id="KW-1185">Reference proteome</keyword>
<dbReference type="EMBL" id="OX336137">
    <property type="protein sequence ID" value="CAI2718563.1"/>
    <property type="molecule type" value="Genomic_DNA"/>
</dbReference>
<evidence type="ECO:0000256" key="1">
    <source>
        <dbReference type="SAM" id="Phobius"/>
    </source>
</evidence>
<dbReference type="RefSeq" id="WP_282011456.1">
    <property type="nucleotide sequence ID" value="NZ_OX336137.1"/>
</dbReference>
<accession>A0ABM9HE89</accession>
<evidence type="ECO:0000313" key="2">
    <source>
        <dbReference type="EMBL" id="CAI2718563.1"/>
    </source>
</evidence>
<reference evidence="2 3" key="1">
    <citation type="submission" date="2022-09" db="EMBL/GenBank/DDBJ databases">
        <authorList>
            <person name="Kop L."/>
        </authorList>
    </citation>
    <scope>NUCLEOTIDE SEQUENCE [LARGE SCALE GENOMIC DNA]</scope>
    <source>
        <strain evidence="2 3">347</strain>
    </source>
</reference>
<feature type="transmembrane region" description="Helical" evidence="1">
    <location>
        <begin position="50"/>
        <end position="74"/>
    </location>
</feature>
<evidence type="ECO:0000313" key="3">
    <source>
        <dbReference type="Proteomes" id="UP001157733"/>
    </source>
</evidence>
<name>A0ABM9HE89_9BACT</name>
<keyword evidence="1" id="KW-0812">Transmembrane</keyword>
<dbReference type="Proteomes" id="UP001157733">
    <property type="component" value="Chromosome"/>
</dbReference>
<evidence type="ECO:0008006" key="4">
    <source>
        <dbReference type="Google" id="ProtNLM"/>
    </source>
</evidence>
<organism evidence="2 3">
    <name type="scientific">Nitrospina watsonii</name>
    <dbReference type="NCBI Taxonomy" id="1323948"/>
    <lineage>
        <taxon>Bacteria</taxon>
        <taxon>Pseudomonadati</taxon>
        <taxon>Nitrospinota/Tectimicrobiota group</taxon>
        <taxon>Nitrospinota</taxon>
        <taxon>Nitrospinia</taxon>
        <taxon>Nitrospinales</taxon>
        <taxon>Nitrospinaceae</taxon>
        <taxon>Nitrospina</taxon>
    </lineage>
</organism>
<keyword evidence="1" id="KW-1133">Transmembrane helix</keyword>